<dbReference type="InterPro" id="IPR055170">
    <property type="entry name" value="GFO_IDH_MocA-like_dom"/>
</dbReference>
<feature type="domain" description="Gfo/Idh/MocA-like oxidoreductase N-terminal" evidence="1">
    <location>
        <begin position="2"/>
        <end position="119"/>
    </location>
</feature>
<dbReference type="PANTHER" id="PTHR43054:SF1">
    <property type="entry name" value="SCYLLO-INOSITOL 2-DEHYDROGENASE (NADP(+)) IOLU"/>
    <property type="match status" value="1"/>
</dbReference>
<organism evidence="3 4">
    <name type="scientific">Sporosarcina aquimarina</name>
    <dbReference type="NCBI Taxonomy" id="114975"/>
    <lineage>
        <taxon>Bacteria</taxon>
        <taxon>Bacillati</taxon>
        <taxon>Bacillota</taxon>
        <taxon>Bacilli</taxon>
        <taxon>Bacillales</taxon>
        <taxon>Caryophanaceae</taxon>
        <taxon>Sporosarcina</taxon>
    </lineage>
</organism>
<dbReference type="EMBL" id="JAUBDH010000006">
    <property type="protein sequence ID" value="MDW0110561.1"/>
    <property type="molecule type" value="Genomic_DNA"/>
</dbReference>
<evidence type="ECO:0000259" key="1">
    <source>
        <dbReference type="Pfam" id="PF01408"/>
    </source>
</evidence>
<name>A0ABU4G110_9BACL</name>
<keyword evidence="4" id="KW-1185">Reference proteome</keyword>
<accession>A0ABU4G110</accession>
<dbReference type="InterPro" id="IPR036291">
    <property type="entry name" value="NAD(P)-bd_dom_sf"/>
</dbReference>
<comment type="caution">
    <text evidence="3">The sequence shown here is derived from an EMBL/GenBank/DDBJ whole genome shotgun (WGS) entry which is preliminary data.</text>
</comment>
<dbReference type="PANTHER" id="PTHR43054">
    <property type="match status" value="1"/>
</dbReference>
<dbReference type="SUPFAM" id="SSF55347">
    <property type="entry name" value="Glyceraldehyde-3-phosphate dehydrogenase-like, C-terminal domain"/>
    <property type="match status" value="1"/>
</dbReference>
<dbReference type="SUPFAM" id="SSF51735">
    <property type="entry name" value="NAD(P)-binding Rossmann-fold domains"/>
    <property type="match status" value="1"/>
</dbReference>
<dbReference type="Gene3D" id="3.40.50.720">
    <property type="entry name" value="NAD(P)-binding Rossmann-like Domain"/>
    <property type="match status" value="1"/>
</dbReference>
<reference evidence="3 4" key="1">
    <citation type="submission" date="2023-06" db="EMBL/GenBank/DDBJ databases">
        <title>Sporosarcina sp. nov., isolated from Korean traditional fermented seafood 'Jeotgal'.</title>
        <authorList>
            <person name="Yang A.-I."/>
            <person name="Shin N.-R."/>
        </authorList>
    </citation>
    <scope>NUCLEOTIDE SEQUENCE [LARGE SCALE GENOMIC DNA]</scope>
    <source>
        <strain evidence="3 4">KCTC3840</strain>
    </source>
</reference>
<evidence type="ECO:0000313" key="3">
    <source>
        <dbReference type="EMBL" id="MDW0110561.1"/>
    </source>
</evidence>
<gene>
    <name evidence="3" type="ORF">QT716_10995</name>
</gene>
<dbReference type="InterPro" id="IPR000683">
    <property type="entry name" value="Gfo/Idh/MocA-like_OxRdtase_N"/>
</dbReference>
<dbReference type="RefSeq" id="WP_317936120.1">
    <property type="nucleotide sequence ID" value="NZ_JAUBDH010000006.1"/>
</dbReference>
<dbReference type="Pfam" id="PF22725">
    <property type="entry name" value="GFO_IDH_MocA_C3"/>
    <property type="match status" value="1"/>
</dbReference>
<dbReference type="Pfam" id="PF01408">
    <property type="entry name" value="GFO_IDH_MocA"/>
    <property type="match status" value="1"/>
</dbReference>
<evidence type="ECO:0000313" key="4">
    <source>
        <dbReference type="Proteomes" id="UP001280629"/>
    </source>
</evidence>
<sequence length="331" mass="36822">MIRFGIIGTNWITERFLDAATHIEEFNLAAVYSRTNERAAEFAAQYSIPHSFTDLEEMASSDVIDAVYIASPNSLHAAQAILFLQHGKHVLCEKPLAANAQEVQQMFDTAKKNNVLVMEAMKSTFLPNFTVIQENLHKIGPIRKYFAGFSQYSSRYDQYKAGTVLNAFKPEFANGALMDLGVYCLYPLITLLGAPLEVKATGSLLESGVDSHGSAVLTYEGIDAVVSFSKVSQSSIPWEIQGENGTMLISKTSSPEHVEIQYNDGTMENLTVEMPYPSMYYEAKEFVDLVQRGQLESNVNSYYNSISTMKVADEIRKQIGLVFPNDLSLEN</sequence>
<feature type="domain" description="GFO/IDH/MocA-like oxidoreductase" evidence="2">
    <location>
        <begin position="154"/>
        <end position="247"/>
    </location>
</feature>
<dbReference type="Proteomes" id="UP001280629">
    <property type="component" value="Unassembled WGS sequence"/>
</dbReference>
<protein>
    <submittedName>
        <fullName evidence="3">Gfo/Idh/MocA family oxidoreductase</fullName>
    </submittedName>
</protein>
<proteinExistence type="predicted"/>
<dbReference type="Gene3D" id="3.30.360.10">
    <property type="entry name" value="Dihydrodipicolinate Reductase, domain 2"/>
    <property type="match status" value="1"/>
</dbReference>
<evidence type="ECO:0000259" key="2">
    <source>
        <dbReference type="Pfam" id="PF22725"/>
    </source>
</evidence>